<sequence length="98" mass="10951">MTLLKPRSNGTVCWGARLAQGEQITITKQGTPVARLVPVQSVERRQTRRAIGRFKESRSGQRLNDWYGGNALTKVVDERSGHPQRFIARPGRLQQAPG</sequence>
<accession>A0ABY3PL49</accession>
<proteinExistence type="predicted"/>
<evidence type="ECO:0000313" key="2">
    <source>
        <dbReference type="Proteomes" id="UP001054846"/>
    </source>
</evidence>
<reference evidence="1 2" key="1">
    <citation type="journal article" date="2021" name="Genome Biol. Evol.">
        <title>Complete Genome Sequencing of a Novel Gloeobacter Species from a Waterfall Cave in Mexico.</title>
        <authorList>
            <person name="Saw J.H."/>
            <person name="Cardona T."/>
            <person name="Montejano G."/>
        </authorList>
    </citation>
    <scope>NUCLEOTIDE SEQUENCE [LARGE SCALE GENOMIC DNA]</scope>
    <source>
        <strain evidence="1">MG652769</strain>
    </source>
</reference>
<organism evidence="1 2">
    <name type="scientific">Gloeobacter morelensis MG652769</name>
    <dbReference type="NCBI Taxonomy" id="2781736"/>
    <lineage>
        <taxon>Bacteria</taxon>
        <taxon>Bacillati</taxon>
        <taxon>Cyanobacteriota</taxon>
        <taxon>Cyanophyceae</taxon>
        <taxon>Gloeobacterales</taxon>
        <taxon>Gloeobacteraceae</taxon>
        <taxon>Gloeobacter</taxon>
        <taxon>Gloeobacter morelensis</taxon>
    </lineage>
</organism>
<protein>
    <submittedName>
        <fullName evidence="1">Type II toxin-antitoxin system prevent-host-death family antitoxin</fullName>
    </submittedName>
</protein>
<gene>
    <name evidence="1" type="ORF">ISF26_22045</name>
</gene>
<dbReference type="NCBIfam" id="TIGR01552">
    <property type="entry name" value="phd_fam"/>
    <property type="match status" value="1"/>
</dbReference>
<keyword evidence="2" id="KW-1185">Reference proteome</keyword>
<dbReference type="EMBL" id="CP063845">
    <property type="protein sequence ID" value="UFP94391.1"/>
    <property type="molecule type" value="Genomic_DNA"/>
</dbReference>
<name>A0ABY3PL49_9CYAN</name>
<evidence type="ECO:0000313" key="1">
    <source>
        <dbReference type="EMBL" id="UFP94391.1"/>
    </source>
</evidence>
<dbReference type="Proteomes" id="UP001054846">
    <property type="component" value="Chromosome"/>
</dbReference>